<keyword evidence="2" id="KW-0808">Transferase</keyword>
<reference evidence="2 3" key="1">
    <citation type="journal article" date="2018" name="Nat. Biotechnol.">
        <title>A standardized bacterial taxonomy based on genome phylogeny substantially revises the tree of life.</title>
        <authorList>
            <person name="Parks D.H."/>
            <person name="Chuvochina M."/>
            <person name="Waite D.W."/>
            <person name="Rinke C."/>
            <person name="Skarshewski A."/>
            <person name="Chaumeil P.A."/>
            <person name="Hugenholtz P."/>
        </authorList>
    </citation>
    <scope>NUCLEOTIDE SEQUENCE [LARGE SCALE GENOMIC DNA]</scope>
    <source>
        <strain evidence="2">UBA8733</strain>
    </source>
</reference>
<gene>
    <name evidence="2" type="ORF">DCG58_18075</name>
</gene>
<evidence type="ECO:0000259" key="1">
    <source>
        <dbReference type="PROSITE" id="PS50404"/>
    </source>
</evidence>
<feature type="non-terminal residue" evidence="2">
    <location>
        <position position="143"/>
    </location>
</feature>
<comment type="caution">
    <text evidence="2">The sequence shown here is derived from an EMBL/GenBank/DDBJ whole genome shotgun (WGS) entry which is preliminary data.</text>
</comment>
<dbReference type="GO" id="GO:0016740">
    <property type="term" value="F:transferase activity"/>
    <property type="evidence" value="ECO:0007669"/>
    <property type="project" value="UniProtKB-KW"/>
</dbReference>
<dbReference type="Proteomes" id="UP000259610">
    <property type="component" value="Unassembled WGS sequence"/>
</dbReference>
<dbReference type="Gene3D" id="3.40.30.10">
    <property type="entry name" value="Glutaredoxin"/>
    <property type="match status" value="1"/>
</dbReference>
<dbReference type="InterPro" id="IPR036249">
    <property type="entry name" value="Thioredoxin-like_sf"/>
</dbReference>
<accession>A0A3B9H2Z2</accession>
<evidence type="ECO:0000313" key="3">
    <source>
        <dbReference type="Proteomes" id="UP000259610"/>
    </source>
</evidence>
<organism evidence="2 3">
    <name type="scientific">Hyphomonas adhaerens</name>
    <dbReference type="NCBI Taxonomy" id="81029"/>
    <lineage>
        <taxon>Bacteria</taxon>
        <taxon>Pseudomonadati</taxon>
        <taxon>Pseudomonadota</taxon>
        <taxon>Alphaproteobacteria</taxon>
        <taxon>Hyphomonadales</taxon>
        <taxon>Hyphomonadaceae</taxon>
        <taxon>Hyphomonas</taxon>
    </lineage>
</organism>
<dbReference type="InterPro" id="IPR004045">
    <property type="entry name" value="Glutathione_S-Trfase_N"/>
</dbReference>
<dbReference type="AlphaFoldDB" id="A0A3B9H2Z2"/>
<sequence>MIRLYHWCLDPAGRLVRLCLAEKGLGFETVESSPWAPHPDLKLLGPGAVAPALLQEGTGGRIVAVGTRAICEFLEESVEGEHLLPLHPGQRAEARRLWAWVEQGFEEVTDTLLTERVMQWVRRDRQPDSEKLRRGAHTLRGRL</sequence>
<protein>
    <submittedName>
        <fullName evidence="2">Glutathione S-transferase family protein</fullName>
    </submittedName>
</protein>
<dbReference type="Gene3D" id="1.20.1050.10">
    <property type="match status" value="1"/>
</dbReference>
<dbReference type="Pfam" id="PF13417">
    <property type="entry name" value="GST_N_3"/>
    <property type="match status" value="1"/>
</dbReference>
<dbReference type="SUPFAM" id="SSF52833">
    <property type="entry name" value="Thioredoxin-like"/>
    <property type="match status" value="1"/>
</dbReference>
<dbReference type="PROSITE" id="PS50404">
    <property type="entry name" value="GST_NTER"/>
    <property type="match status" value="1"/>
</dbReference>
<name>A0A3B9H2Z2_9PROT</name>
<feature type="domain" description="GST N-terminal" evidence="1">
    <location>
        <begin position="1"/>
        <end position="82"/>
    </location>
</feature>
<dbReference type="EMBL" id="DMAN01000407">
    <property type="protein sequence ID" value="HAE29072.1"/>
    <property type="molecule type" value="Genomic_DNA"/>
</dbReference>
<evidence type="ECO:0000313" key="2">
    <source>
        <dbReference type="EMBL" id="HAE29072.1"/>
    </source>
</evidence>
<dbReference type="CDD" id="cd00570">
    <property type="entry name" value="GST_N_family"/>
    <property type="match status" value="1"/>
</dbReference>
<proteinExistence type="predicted"/>